<dbReference type="Gene3D" id="3.40.630.30">
    <property type="match status" value="1"/>
</dbReference>
<dbReference type="InterPro" id="IPR000182">
    <property type="entry name" value="GNAT_dom"/>
</dbReference>
<reference evidence="2 3" key="1">
    <citation type="submission" date="2023-07" db="EMBL/GenBank/DDBJ databases">
        <title>Genomic Encyclopedia of Type Strains, Phase IV (KMG-IV): sequencing the most valuable type-strain genomes for metagenomic binning, comparative biology and taxonomic classification.</title>
        <authorList>
            <person name="Goeker M."/>
        </authorList>
    </citation>
    <scope>NUCLEOTIDE SEQUENCE [LARGE SCALE GENOMIC DNA]</scope>
    <source>
        <strain evidence="2 3">DSM 18695</strain>
    </source>
</reference>
<evidence type="ECO:0000313" key="2">
    <source>
        <dbReference type="EMBL" id="MDQ0466581.1"/>
    </source>
</evidence>
<feature type="domain" description="N-acetyltransferase" evidence="1">
    <location>
        <begin position="111"/>
        <end position="194"/>
    </location>
</feature>
<dbReference type="RefSeq" id="WP_307352700.1">
    <property type="nucleotide sequence ID" value="NZ_JAUSVS010000012.1"/>
</dbReference>
<dbReference type="CDD" id="cd04301">
    <property type="entry name" value="NAT_SF"/>
    <property type="match status" value="1"/>
</dbReference>
<dbReference type="InterPro" id="IPR016181">
    <property type="entry name" value="Acyl_CoA_acyltransferase"/>
</dbReference>
<protein>
    <submittedName>
        <fullName evidence="2">Ribosomal protein S18 acetylase RimI-like enzyme</fullName>
    </submittedName>
</protein>
<dbReference type="InterPro" id="IPR052523">
    <property type="entry name" value="Trichothecene_AcTrans"/>
</dbReference>
<proteinExistence type="predicted"/>
<sequence length="196" mass="21211">MSPYRIEAVGFDRSDSVLNTLMLAFASDPCMRWTFRRPDVFLAAFKPFVTQMGVGMTHEGLYLAEDGAAAALWLPPGVDQDGEAIGAVIERFAADHPTPEVGAQIGAEMRTFHPHEPHWYLSMLGVDPARQGRGLGSALLKAGLARCDADGLPAYLESSNPKNVPLYERFGFEALGRIAPGDFPGLIPMLRPARAG</sequence>
<name>A0ABU0IX42_9CAUL</name>
<gene>
    <name evidence="2" type="ORF">QO010_004376</name>
</gene>
<dbReference type="PANTHER" id="PTHR42791">
    <property type="entry name" value="GNAT FAMILY ACETYLTRANSFERASE"/>
    <property type="match status" value="1"/>
</dbReference>
<keyword evidence="3" id="KW-1185">Reference proteome</keyword>
<comment type="caution">
    <text evidence="2">The sequence shown here is derived from an EMBL/GenBank/DDBJ whole genome shotgun (WGS) entry which is preliminary data.</text>
</comment>
<dbReference type="Pfam" id="PF00583">
    <property type="entry name" value="Acetyltransf_1"/>
    <property type="match status" value="1"/>
</dbReference>
<dbReference type="EMBL" id="JAUSVS010000012">
    <property type="protein sequence ID" value="MDQ0466581.1"/>
    <property type="molecule type" value="Genomic_DNA"/>
</dbReference>
<evidence type="ECO:0000313" key="3">
    <source>
        <dbReference type="Proteomes" id="UP001228905"/>
    </source>
</evidence>
<dbReference type="Proteomes" id="UP001228905">
    <property type="component" value="Unassembled WGS sequence"/>
</dbReference>
<accession>A0ABU0IX42</accession>
<dbReference type="PANTHER" id="PTHR42791:SF1">
    <property type="entry name" value="N-ACETYLTRANSFERASE DOMAIN-CONTAINING PROTEIN"/>
    <property type="match status" value="1"/>
</dbReference>
<organism evidence="2 3">
    <name type="scientific">Caulobacter ginsengisoli</name>
    <dbReference type="NCBI Taxonomy" id="400775"/>
    <lineage>
        <taxon>Bacteria</taxon>
        <taxon>Pseudomonadati</taxon>
        <taxon>Pseudomonadota</taxon>
        <taxon>Alphaproteobacteria</taxon>
        <taxon>Caulobacterales</taxon>
        <taxon>Caulobacteraceae</taxon>
        <taxon>Caulobacter</taxon>
    </lineage>
</organism>
<evidence type="ECO:0000259" key="1">
    <source>
        <dbReference type="PROSITE" id="PS51186"/>
    </source>
</evidence>
<dbReference type="SUPFAM" id="SSF55729">
    <property type="entry name" value="Acyl-CoA N-acyltransferases (Nat)"/>
    <property type="match status" value="1"/>
</dbReference>
<dbReference type="PROSITE" id="PS51186">
    <property type="entry name" value="GNAT"/>
    <property type="match status" value="1"/>
</dbReference>